<organism evidence="2 3">
    <name type="scientific">Iodidimonas nitroreducens</name>
    <dbReference type="NCBI Taxonomy" id="1236968"/>
    <lineage>
        <taxon>Bacteria</taxon>
        <taxon>Pseudomonadati</taxon>
        <taxon>Pseudomonadota</taxon>
        <taxon>Alphaproteobacteria</taxon>
        <taxon>Iodidimonadales</taxon>
        <taxon>Iodidimonadaceae</taxon>
        <taxon>Iodidimonas</taxon>
    </lineage>
</organism>
<gene>
    <name evidence="2" type="ORF">JCM17846_01320</name>
</gene>
<dbReference type="Gene3D" id="1.50.10.10">
    <property type="match status" value="1"/>
</dbReference>
<dbReference type="AlphaFoldDB" id="A0A5A7N4Y3"/>
<dbReference type="CDD" id="cd02955">
    <property type="entry name" value="SSP411"/>
    <property type="match status" value="1"/>
</dbReference>
<feature type="domain" description="Spermatogenesis-associated protein 20-like TRX" evidence="1">
    <location>
        <begin position="4"/>
        <end position="164"/>
    </location>
</feature>
<dbReference type="InterPro" id="IPR012341">
    <property type="entry name" value="6hp_glycosidase-like_sf"/>
</dbReference>
<protein>
    <submittedName>
        <fullName evidence="2">Thioredoxin domain-containing protein</fullName>
    </submittedName>
</protein>
<keyword evidence="3" id="KW-1185">Reference proteome</keyword>
<dbReference type="GO" id="GO:0005975">
    <property type="term" value="P:carbohydrate metabolic process"/>
    <property type="evidence" value="ECO:0007669"/>
    <property type="project" value="InterPro"/>
</dbReference>
<dbReference type="EMBL" id="BKCN01000001">
    <property type="protein sequence ID" value="GER02450.1"/>
    <property type="molecule type" value="Genomic_DNA"/>
</dbReference>
<dbReference type="Pfam" id="PF03190">
    <property type="entry name" value="Thioredox_DsbH"/>
    <property type="match status" value="1"/>
</dbReference>
<dbReference type="RefSeq" id="WP_042088237.1">
    <property type="nucleotide sequence ID" value="NZ_BKCN01000001.1"/>
</dbReference>
<name>A0A5A7N4Y3_9PROT</name>
<dbReference type="Gene3D" id="3.40.30.10">
    <property type="entry name" value="Glutaredoxin"/>
    <property type="match status" value="1"/>
</dbReference>
<accession>A0A5A7N4Y3</accession>
<dbReference type="PANTHER" id="PTHR42899:SF1">
    <property type="entry name" value="SPERMATOGENESIS-ASSOCIATED PROTEIN 20"/>
    <property type="match status" value="1"/>
</dbReference>
<dbReference type="Proteomes" id="UP000324996">
    <property type="component" value="Unassembled WGS sequence"/>
</dbReference>
<dbReference type="InterPro" id="IPR004879">
    <property type="entry name" value="Ssp411-like_TRX"/>
</dbReference>
<dbReference type="InterPro" id="IPR036249">
    <property type="entry name" value="Thioredoxin-like_sf"/>
</dbReference>
<evidence type="ECO:0000313" key="3">
    <source>
        <dbReference type="Proteomes" id="UP000324996"/>
    </source>
</evidence>
<dbReference type="InterPro" id="IPR024705">
    <property type="entry name" value="Ssp411"/>
</dbReference>
<evidence type="ECO:0000259" key="1">
    <source>
        <dbReference type="Pfam" id="PF03190"/>
    </source>
</evidence>
<dbReference type="SUPFAM" id="SSF52833">
    <property type="entry name" value="Thioredoxin-like"/>
    <property type="match status" value="1"/>
</dbReference>
<dbReference type="SUPFAM" id="SSF48208">
    <property type="entry name" value="Six-hairpin glycosidases"/>
    <property type="match status" value="1"/>
</dbReference>
<comment type="caution">
    <text evidence="2">The sequence shown here is derived from an EMBL/GenBank/DDBJ whole genome shotgun (WGS) entry which is preliminary data.</text>
</comment>
<dbReference type="InterPro" id="IPR008928">
    <property type="entry name" value="6-hairpin_glycosidase_sf"/>
</dbReference>
<reference evidence="2 3" key="1">
    <citation type="submission" date="2019-09" db="EMBL/GenBank/DDBJ databases">
        <title>NBRP : Genome information of microbial organism related human and environment.</title>
        <authorList>
            <person name="Hattori M."/>
            <person name="Oshima K."/>
            <person name="Inaba H."/>
            <person name="Suda W."/>
            <person name="Sakamoto M."/>
            <person name="Iino T."/>
            <person name="Kitahara M."/>
            <person name="Oshida Y."/>
            <person name="Iida T."/>
            <person name="Kudo T."/>
            <person name="Itoh T."/>
            <person name="Ohkuma M."/>
        </authorList>
    </citation>
    <scope>NUCLEOTIDE SEQUENCE [LARGE SCALE GENOMIC DNA]</scope>
    <source>
        <strain evidence="2 3">Q-1</strain>
    </source>
</reference>
<sequence length="675" mass="76436">MSDNQLRFESSPYLLQHADNPVDWRPWGPKALAEAQAQNKPILLSVGYAACHWCHVMAHESFEDPDIAEQMNRLFINIKVDREERPDIDTLYMSSLSLMGQPGGWPLTMFLTPKGEPFWGGTYFPAQASYGRPGFIEVLDRVAALYHSNREQVAENSTILLEHLEKLYETKSLHGSQPRIEPHLLDQIATKLFHHMDPRHGGMAGAPKFPQPHMLEFLWRGAIRAQQENWFQAVERALDQMAMGGLYDHLGGGFSRYTVDERWLVPHFEKMLYDNAQLIALYTEVWRETRSSLYRLRVAESMEWLEREMITAEGAYAASLDADSEGVEGKFYVWTKAQIAALLSPEDAALFCEHYDVRDEGNWEGVTILNRLHSAFPQNNETENRLAQCRAILFRDRTERVRPALDDKILCDWNGLMIAAACKAASVFERPDWLERARHVFAWIKNTMSGPDGRLYHAARGGRITTVSLLDDHAQMIRAGLTLYETTADTLYLEQALFWAERVENLFKDEETGGYFTAAKDAEDLLMRPKSAHDGAQPSGNATMLENFARLFAITGDLQWKTRADHLLATYSEPAIAQFFPHLSFLNACDTLFNGLEISLMQKDVQPLEGALKASLHGLSLPNAILNYIQDQSLKADQMTLCTQQKCSQPITDPQAFATLLKSARTGDPIFEGGD</sequence>
<proteinExistence type="predicted"/>
<evidence type="ECO:0000313" key="2">
    <source>
        <dbReference type="EMBL" id="GER02450.1"/>
    </source>
</evidence>
<dbReference type="PANTHER" id="PTHR42899">
    <property type="entry name" value="SPERMATOGENESIS-ASSOCIATED PROTEIN 20"/>
    <property type="match status" value="1"/>
</dbReference>
<dbReference type="PIRSF" id="PIRSF006402">
    <property type="entry name" value="UCP006402_thioredoxin"/>
    <property type="match status" value="1"/>
</dbReference>